<proteinExistence type="predicted"/>
<feature type="domain" description="SnoaL-like" evidence="1">
    <location>
        <begin position="11"/>
        <end position="104"/>
    </location>
</feature>
<dbReference type="Pfam" id="PF12680">
    <property type="entry name" value="SnoaL_2"/>
    <property type="match status" value="1"/>
</dbReference>
<evidence type="ECO:0000313" key="3">
    <source>
        <dbReference type="Proteomes" id="UP001500740"/>
    </source>
</evidence>
<evidence type="ECO:0000259" key="1">
    <source>
        <dbReference type="Pfam" id="PF12680"/>
    </source>
</evidence>
<dbReference type="InterPro" id="IPR037401">
    <property type="entry name" value="SnoaL-like"/>
</dbReference>
<protein>
    <recommendedName>
        <fullName evidence="1">SnoaL-like domain-containing protein</fullName>
    </recommendedName>
</protein>
<dbReference type="Proteomes" id="UP001500740">
    <property type="component" value="Unassembled WGS sequence"/>
</dbReference>
<dbReference type="InterPro" id="IPR032710">
    <property type="entry name" value="NTF2-like_dom_sf"/>
</dbReference>
<gene>
    <name evidence="2" type="ORF">GCM10008935_02140</name>
</gene>
<dbReference type="SUPFAM" id="SSF54427">
    <property type="entry name" value="NTF2-like"/>
    <property type="match status" value="1"/>
</dbReference>
<accession>A0ABN0ZKR6</accession>
<organism evidence="2 3">
    <name type="scientific">Alkalibacillus silvisoli</name>
    <dbReference type="NCBI Taxonomy" id="392823"/>
    <lineage>
        <taxon>Bacteria</taxon>
        <taxon>Bacillati</taxon>
        <taxon>Bacillota</taxon>
        <taxon>Bacilli</taxon>
        <taxon>Bacillales</taxon>
        <taxon>Bacillaceae</taxon>
        <taxon>Alkalibacillus</taxon>
    </lineage>
</organism>
<dbReference type="Gene3D" id="3.10.450.50">
    <property type="match status" value="1"/>
</dbReference>
<name>A0ABN0ZKR6_9BACI</name>
<sequence length="116" mass="13513">MNNPKKLFFHDFNKAFVTGDYDFVFENVTDHIIWTIVGEEQINGKDELKEKFNANNGTEHSINRVITHGIEAVVEGTYTNEDGKRYQFSEIYKLNKHKNGLIREITSYIIEIQSNV</sequence>
<keyword evidence="3" id="KW-1185">Reference proteome</keyword>
<reference evidence="2 3" key="1">
    <citation type="journal article" date="2019" name="Int. J. Syst. Evol. Microbiol.">
        <title>The Global Catalogue of Microorganisms (GCM) 10K type strain sequencing project: providing services to taxonomists for standard genome sequencing and annotation.</title>
        <authorList>
            <consortium name="The Broad Institute Genomics Platform"/>
            <consortium name="The Broad Institute Genome Sequencing Center for Infectious Disease"/>
            <person name="Wu L."/>
            <person name="Ma J."/>
        </authorList>
    </citation>
    <scope>NUCLEOTIDE SEQUENCE [LARGE SCALE GENOMIC DNA]</scope>
    <source>
        <strain evidence="2 3">JCM 14193</strain>
    </source>
</reference>
<comment type="caution">
    <text evidence="2">The sequence shown here is derived from an EMBL/GenBank/DDBJ whole genome shotgun (WGS) entry which is preliminary data.</text>
</comment>
<evidence type="ECO:0000313" key="2">
    <source>
        <dbReference type="EMBL" id="GAA0451208.1"/>
    </source>
</evidence>
<dbReference type="RefSeq" id="WP_343781210.1">
    <property type="nucleotide sequence ID" value="NZ_BAAACZ010000003.1"/>
</dbReference>
<dbReference type="EMBL" id="BAAACZ010000003">
    <property type="protein sequence ID" value="GAA0451208.1"/>
    <property type="molecule type" value="Genomic_DNA"/>
</dbReference>